<keyword evidence="2" id="KW-1185">Reference proteome</keyword>
<evidence type="ECO:0000313" key="1">
    <source>
        <dbReference type="EMBL" id="MBB4883965.1"/>
    </source>
</evidence>
<gene>
    <name evidence="1" type="ORF">BJ976_002373</name>
</gene>
<accession>A0A4Y8WW52</accession>
<comment type="caution">
    <text evidence="1">The sequence shown here is derived from an EMBL/GenBank/DDBJ whole genome shotgun (WGS) entry which is preliminary data.</text>
</comment>
<evidence type="ECO:0000313" key="2">
    <source>
        <dbReference type="Proteomes" id="UP000560081"/>
    </source>
</evidence>
<dbReference type="OrthoDB" id="4951273at2"/>
<name>A0A4Y8WW52_9MICC</name>
<sequence length="96" mass="10772">MSIRVYEGPAFGAPADVVSARYGREPLVRVALPDREDVDAMACRWSASHVLVAWQDVPGGPMLQAWVPGEWVQRIDPDAARWRPPAGRDPMPWRDH</sequence>
<dbReference type="EMBL" id="JACHMC010000002">
    <property type="protein sequence ID" value="MBB4883965.1"/>
    <property type="molecule type" value="Genomic_DNA"/>
</dbReference>
<dbReference type="RefSeq" id="WP_135030774.1">
    <property type="nucleotide sequence ID" value="NZ_BMLA01000013.1"/>
</dbReference>
<dbReference type="Proteomes" id="UP000560081">
    <property type="component" value="Unassembled WGS sequence"/>
</dbReference>
<reference evidence="1 2" key="1">
    <citation type="submission" date="2020-08" db="EMBL/GenBank/DDBJ databases">
        <title>Sequencing the genomes of 1000 actinobacteria strains.</title>
        <authorList>
            <person name="Klenk H.-P."/>
        </authorList>
    </citation>
    <scope>NUCLEOTIDE SEQUENCE [LARGE SCALE GENOMIC DNA]</scope>
    <source>
        <strain evidence="1 2">DSM 19079</strain>
    </source>
</reference>
<dbReference type="AlphaFoldDB" id="A0A4Y8WW52"/>
<proteinExistence type="predicted"/>
<organism evidence="1 2">
    <name type="scientific">Micrococcus flavus</name>
    <dbReference type="NCBI Taxonomy" id="384602"/>
    <lineage>
        <taxon>Bacteria</taxon>
        <taxon>Bacillati</taxon>
        <taxon>Actinomycetota</taxon>
        <taxon>Actinomycetes</taxon>
        <taxon>Micrococcales</taxon>
        <taxon>Micrococcaceae</taxon>
        <taxon>Micrococcus</taxon>
    </lineage>
</organism>
<protein>
    <submittedName>
        <fullName evidence="1">Uncharacterized protein</fullName>
    </submittedName>
</protein>